<dbReference type="GO" id="GO:0032259">
    <property type="term" value="P:methylation"/>
    <property type="evidence" value="ECO:0007669"/>
    <property type="project" value="UniProtKB-KW"/>
</dbReference>
<evidence type="ECO:0000256" key="1">
    <source>
        <dbReference type="ARBA" id="ARBA00022603"/>
    </source>
</evidence>
<proteinExistence type="predicted"/>
<dbReference type="InterPro" id="IPR001537">
    <property type="entry name" value="SpoU_MeTrfase"/>
</dbReference>
<feature type="region of interest" description="Disordered" evidence="3">
    <location>
        <begin position="151"/>
        <end position="180"/>
    </location>
</feature>
<evidence type="ECO:0000256" key="2">
    <source>
        <dbReference type="ARBA" id="ARBA00022679"/>
    </source>
</evidence>
<reference evidence="5 6" key="1">
    <citation type="submission" date="2016-10" db="EMBL/GenBank/DDBJ databases">
        <authorList>
            <person name="de Groot N.N."/>
        </authorList>
    </citation>
    <scope>NUCLEOTIDE SEQUENCE [LARGE SCALE GENOMIC DNA]</scope>
    <source>
        <strain evidence="5 6">CGMCC 1.9157</strain>
    </source>
</reference>
<dbReference type="InterPro" id="IPR029028">
    <property type="entry name" value="Alpha/beta_knot_MTases"/>
</dbReference>
<dbReference type="GO" id="GO:0006396">
    <property type="term" value="P:RNA processing"/>
    <property type="evidence" value="ECO:0007669"/>
    <property type="project" value="InterPro"/>
</dbReference>
<keyword evidence="1 5" id="KW-0489">Methyltransferase</keyword>
<dbReference type="InterPro" id="IPR029026">
    <property type="entry name" value="tRNA_m1G_MTases_N"/>
</dbReference>
<evidence type="ECO:0000259" key="4">
    <source>
        <dbReference type="Pfam" id="PF00588"/>
    </source>
</evidence>
<gene>
    <name evidence="5" type="ORF">SAMN04488056_111107</name>
</gene>
<accession>A0A1I5JEP6</accession>
<feature type="compositionally biased region" description="Basic and acidic residues" evidence="3">
    <location>
        <begin position="151"/>
        <end position="162"/>
    </location>
</feature>
<dbReference type="Pfam" id="PF00588">
    <property type="entry name" value="SpoU_methylase"/>
    <property type="match status" value="1"/>
</dbReference>
<dbReference type="CDD" id="cd18098">
    <property type="entry name" value="SpoU-like"/>
    <property type="match status" value="1"/>
</dbReference>
<name>A0A1I5JEP6_9HYPH</name>
<dbReference type="PANTHER" id="PTHR43191">
    <property type="entry name" value="RRNA METHYLTRANSFERASE 3"/>
    <property type="match status" value="1"/>
</dbReference>
<dbReference type="RefSeq" id="WP_090074601.1">
    <property type="nucleotide sequence ID" value="NZ_FOVR01000011.1"/>
</dbReference>
<organism evidence="5 6">
    <name type="scientific">Cohaesibacter marisflavi</name>
    <dbReference type="NCBI Taxonomy" id="655353"/>
    <lineage>
        <taxon>Bacteria</taxon>
        <taxon>Pseudomonadati</taxon>
        <taxon>Pseudomonadota</taxon>
        <taxon>Alphaproteobacteria</taxon>
        <taxon>Hyphomicrobiales</taxon>
        <taxon>Cohaesibacteraceae</taxon>
    </lineage>
</organism>
<dbReference type="PANTHER" id="PTHR43191:SF7">
    <property type="entry name" value="OBP33PEP LIKE PROTEIN"/>
    <property type="match status" value="1"/>
</dbReference>
<dbReference type="STRING" id="655353.SAMN04488056_111107"/>
<dbReference type="SUPFAM" id="SSF75217">
    <property type="entry name" value="alpha/beta knot"/>
    <property type="match status" value="1"/>
</dbReference>
<dbReference type="AlphaFoldDB" id="A0A1I5JEP6"/>
<keyword evidence="6" id="KW-1185">Reference proteome</keyword>
<dbReference type="GO" id="GO:0008173">
    <property type="term" value="F:RNA methyltransferase activity"/>
    <property type="evidence" value="ECO:0007669"/>
    <property type="project" value="InterPro"/>
</dbReference>
<sequence>MRGYFAVGVQGLSKEGNFGNLVRTAHAFGASFFFTIAAEKTFAKPGTDTSNSGDHLPYYPWASEDELILPKDCRLVGIELTDDAVDLPSFRHPTKAAYILGPERGNLTKSMQDKCEFIVKIPTRFCLNVATAGAIIMYDRVQSMGGFTDRPVRAGGPRETRVHQHGQPRFRSGTPDALKG</sequence>
<dbReference type="Gene3D" id="3.40.1280.10">
    <property type="match status" value="1"/>
</dbReference>
<dbReference type="InterPro" id="IPR051259">
    <property type="entry name" value="rRNA_Methyltransferase"/>
</dbReference>
<dbReference type="GO" id="GO:0003723">
    <property type="term" value="F:RNA binding"/>
    <property type="evidence" value="ECO:0007669"/>
    <property type="project" value="InterPro"/>
</dbReference>
<dbReference type="EMBL" id="FOVR01000011">
    <property type="protein sequence ID" value="SFO71043.1"/>
    <property type="molecule type" value="Genomic_DNA"/>
</dbReference>
<evidence type="ECO:0000313" key="6">
    <source>
        <dbReference type="Proteomes" id="UP000199236"/>
    </source>
</evidence>
<feature type="domain" description="tRNA/rRNA methyltransferase SpoU type" evidence="4">
    <location>
        <begin position="7"/>
        <end position="138"/>
    </location>
</feature>
<dbReference type="Proteomes" id="UP000199236">
    <property type="component" value="Unassembled WGS sequence"/>
</dbReference>
<evidence type="ECO:0000313" key="5">
    <source>
        <dbReference type="EMBL" id="SFO71043.1"/>
    </source>
</evidence>
<dbReference type="OrthoDB" id="4578643at2"/>
<protein>
    <submittedName>
        <fullName evidence="5">SpoU rRNA Methylase family protein</fullName>
    </submittedName>
</protein>
<keyword evidence="2" id="KW-0808">Transferase</keyword>
<evidence type="ECO:0000256" key="3">
    <source>
        <dbReference type="SAM" id="MobiDB-lite"/>
    </source>
</evidence>